<keyword evidence="2" id="KW-1185">Reference proteome</keyword>
<name>A0A916YZE7_9BACT</name>
<accession>A0A916YZE7</accession>
<reference evidence="1" key="2">
    <citation type="submission" date="2020-09" db="EMBL/GenBank/DDBJ databases">
        <authorList>
            <person name="Sun Q."/>
            <person name="Zhou Y."/>
        </authorList>
    </citation>
    <scope>NUCLEOTIDE SEQUENCE</scope>
    <source>
        <strain evidence="1">CGMCC 1.15958</strain>
    </source>
</reference>
<gene>
    <name evidence="1" type="ORF">GCM10011514_35880</name>
</gene>
<dbReference type="Proteomes" id="UP000609064">
    <property type="component" value="Unassembled WGS sequence"/>
</dbReference>
<dbReference type="RefSeq" id="WP_188767934.1">
    <property type="nucleotide sequence ID" value="NZ_BMKK01000007.1"/>
</dbReference>
<organism evidence="1 2">
    <name type="scientific">Emticicia aquatilis</name>
    <dbReference type="NCBI Taxonomy" id="1537369"/>
    <lineage>
        <taxon>Bacteria</taxon>
        <taxon>Pseudomonadati</taxon>
        <taxon>Bacteroidota</taxon>
        <taxon>Cytophagia</taxon>
        <taxon>Cytophagales</taxon>
        <taxon>Leadbetterellaceae</taxon>
        <taxon>Emticicia</taxon>
    </lineage>
</organism>
<dbReference type="AlphaFoldDB" id="A0A916YZE7"/>
<sequence>MDKIEDMNSFFTFLQEHIEKGGYENMKKKYSILDFELSTYKIDEDGTYIFEPRKYDDYVGYSAREADGGEIILHKNFTDYLIINPSKLTYYKKTIYSDNGEIFEEVKDCFHDDLVKLYKSQLGFLKKCFANSLMKDVTDVNRNSFNEGMLLKLNYFLELSENQDYIVPAQDGITKNLLNLFLQDSVNWIKKQKTGETQTQKPLEEIIDIDFNCIVRFNNMPLKMVWEHFKPLTTTKSKNGKPHLTEEQFKTFIIEIFINDNYPLPNKIELNVEDGERQSVIYKFYQFYNNAKFDYESTKNCKPKYVKLLTDNFTKFDYDKVFDNFHKKS</sequence>
<evidence type="ECO:0000313" key="2">
    <source>
        <dbReference type="Proteomes" id="UP000609064"/>
    </source>
</evidence>
<evidence type="ECO:0000313" key="1">
    <source>
        <dbReference type="EMBL" id="GGD68585.1"/>
    </source>
</evidence>
<proteinExistence type="predicted"/>
<comment type="caution">
    <text evidence="1">The sequence shown here is derived from an EMBL/GenBank/DDBJ whole genome shotgun (WGS) entry which is preliminary data.</text>
</comment>
<reference evidence="1" key="1">
    <citation type="journal article" date="2014" name="Int. J. Syst. Evol. Microbiol.">
        <title>Complete genome sequence of Corynebacterium casei LMG S-19264T (=DSM 44701T), isolated from a smear-ripened cheese.</title>
        <authorList>
            <consortium name="US DOE Joint Genome Institute (JGI-PGF)"/>
            <person name="Walter F."/>
            <person name="Albersmeier A."/>
            <person name="Kalinowski J."/>
            <person name="Ruckert C."/>
        </authorList>
    </citation>
    <scope>NUCLEOTIDE SEQUENCE</scope>
    <source>
        <strain evidence="1">CGMCC 1.15958</strain>
    </source>
</reference>
<protein>
    <submittedName>
        <fullName evidence="1">Uncharacterized protein</fullName>
    </submittedName>
</protein>
<dbReference type="EMBL" id="BMKK01000007">
    <property type="protein sequence ID" value="GGD68585.1"/>
    <property type="molecule type" value="Genomic_DNA"/>
</dbReference>